<feature type="transmembrane region" description="Helical" evidence="1">
    <location>
        <begin position="37"/>
        <end position="62"/>
    </location>
</feature>
<comment type="caution">
    <text evidence="3">The sequence shown here is derived from an EMBL/GenBank/DDBJ whole genome shotgun (WGS) entry which is preliminary data.</text>
</comment>
<dbReference type="GO" id="GO:0008236">
    <property type="term" value="F:serine-type peptidase activity"/>
    <property type="evidence" value="ECO:0007669"/>
    <property type="project" value="InterPro"/>
</dbReference>
<reference evidence="3 4" key="1">
    <citation type="submission" date="2009-09" db="EMBL/GenBank/DDBJ databases">
        <authorList>
            <person name="Weinstock G."/>
            <person name="Sodergren E."/>
            <person name="Clifton S."/>
            <person name="Fulton L."/>
            <person name="Fulton B."/>
            <person name="Courtney L."/>
            <person name="Fronick C."/>
            <person name="Harrison M."/>
            <person name="Strong C."/>
            <person name="Farmer C."/>
            <person name="Delahaunty K."/>
            <person name="Markovic C."/>
            <person name="Hall O."/>
            <person name="Minx P."/>
            <person name="Tomlinson C."/>
            <person name="Mitreva M."/>
            <person name="Nelson J."/>
            <person name="Hou S."/>
            <person name="Wollam A."/>
            <person name="Pepin K.H."/>
            <person name="Johnson M."/>
            <person name="Bhonagiri V."/>
            <person name="Nash W.E."/>
            <person name="Warren W."/>
            <person name="Chinwalla A."/>
            <person name="Mardis E.R."/>
            <person name="Wilson R.K."/>
        </authorList>
    </citation>
    <scope>NUCLEOTIDE SEQUENCE [LARGE SCALE GENOMIC DNA]</scope>
    <source>
        <strain evidence="3 4">F0254</strain>
    </source>
</reference>
<gene>
    <name evidence="3" type="ORF">GCWU000323_01181</name>
</gene>
<keyword evidence="1" id="KW-0472">Membrane</keyword>
<sequence>MKQKLTNLAVGELVAVVVFWINFFLFKKLIITTKSLISISFSLFILSFILIQGSIFWCILIKRMSKPGFAAKYAGKIYNKLKILDVILLCMGVLVIILNYSTFFTMILSFAIWIFAVIEWVNYYKLQLSYSLNPVVLLKYIIQRKLRKSRIANEIDNSFDFEIYGETLEEAHKNFKTKIVDGQKTEFVPDGKPGIPPKNSKFSLVNYPSKLGEMPMYITAKENNGKKYPAIIYLNGGFGGIGDSEFGWDEESPKNNYQGAGAFKRDDFVLAIPSARGENANPGKYEMFYGEIEDLEEARKYVASLPYVDPNRIYLVGHSTGGTKALLLSEYSKGFRAVFAIGALPDFFWATEKPDEYGGVPFDMTNPREIAVRSSLRYVRSITAPTFHFEGQEERRDILFEPMQKAADKYKIPFKKYRIAGGDHFNILYPLTTMIAQKILADTGVKTNIQFSDGDLDVISKGIVK</sequence>
<evidence type="ECO:0000313" key="3">
    <source>
        <dbReference type="EMBL" id="EEX75125.1"/>
    </source>
</evidence>
<dbReference type="EMBL" id="ACVB02000008">
    <property type="protein sequence ID" value="EEX75125.1"/>
    <property type="molecule type" value="Genomic_DNA"/>
</dbReference>
<evidence type="ECO:0000259" key="2">
    <source>
        <dbReference type="Pfam" id="PF00326"/>
    </source>
</evidence>
<proteinExistence type="predicted"/>
<organism evidence="3 4">
    <name type="scientific">Leptotrichia hofstadii F0254</name>
    <dbReference type="NCBI Taxonomy" id="634994"/>
    <lineage>
        <taxon>Bacteria</taxon>
        <taxon>Fusobacteriati</taxon>
        <taxon>Fusobacteriota</taxon>
        <taxon>Fusobacteriia</taxon>
        <taxon>Fusobacteriales</taxon>
        <taxon>Leptotrichiaceae</taxon>
        <taxon>Leptotrichia</taxon>
    </lineage>
</organism>
<keyword evidence="1" id="KW-1133">Transmembrane helix</keyword>
<feature type="domain" description="Peptidase S9 prolyl oligopeptidase catalytic" evidence="2">
    <location>
        <begin position="267"/>
        <end position="403"/>
    </location>
</feature>
<evidence type="ECO:0000256" key="1">
    <source>
        <dbReference type="SAM" id="Phobius"/>
    </source>
</evidence>
<dbReference type="InterPro" id="IPR029058">
    <property type="entry name" value="AB_hydrolase_fold"/>
</dbReference>
<dbReference type="GO" id="GO:0006508">
    <property type="term" value="P:proteolysis"/>
    <property type="evidence" value="ECO:0007669"/>
    <property type="project" value="InterPro"/>
</dbReference>
<name>C9MXA9_9FUSO</name>
<protein>
    <recommendedName>
        <fullName evidence="2">Peptidase S9 prolyl oligopeptidase catalytic domain-containing protein</fullName>
    </recommendedName>
</protein>
<dbReference type="AlphaFoldDB" id="C9MXA9"/>
<keyword evidence="1" id="KW-0812">Transmembrane</keyword>
<dbReference type="STRING" id="634994.GCWU000323_01181"/>
<feature type="transmembrane region" description="Helical" evidence="1">
    <location>
        <begin position="83"/>
        <end position="116"/>
    </location>
</feature>
<dbReference type="HOGENOM" id="CLU_587666_0_0_0"/>
<dbReference type="Proteomes" id="UP000006233">
    <property type="component" value="Unassembled WGS sequence"/>
</dbReference>
<evidence type="ECO:0000313" key="4">
    <source>
        <dbReference type="Proteomes" id="UP000006233"/>
    </source>
</evidence>
<accession>C9MXA9</accession>
<dbReference type="Pfam" id="PF00326">
    <property type="entry name" value="Peptidase_S9"/>
    <property type="match status" value="1"/>
</dbReference>
<dbReference type="InterPro" id="IPR001375">
    <property type="entry name" value="Peptidase_S9_cat"/>
</dbReference>
<dbReference type="SUPFAM" id="SSF53474">
    <property type="entry name" value="alpha/beta-Hydrolases"/>
    <property type="match status" value="1"/>
</dbReference>
<dbReference type="eggNOG" id="COG1506">
    <property type="taxonomic scope" value="Bacteria"/>
</dbReference>
<dbReference type="Gene3D" id="3.40.50.1820">
    <property type="entry name" value="alpha/beta hydrolase"/>
    <property type="match status" value="1"/>
</dbReference>
<feature type="transmembrane region" description="Helical" evidence="1">
    <location>
        <begin position="7"/>
        <end position="25"/>
    </location>
</feature>